<evidence type="ECO:0000313" key="1">
    <source>
        <dbReference type="EMBL" id="GGL01909.1"/>
    </source>
</evidence>
<evidence type="ECO:0000313" key="2">
    <source>
        <dbReference type="Proteomes" id="UP000637788"/>
    </source>
</evidence>
<sequence>MSGATSGLNCSATTYATVAAAADRTVWTITGSWRHFATWAAAAAHASRTSRIFGHFPFRSRTERVLTVRLTRRDGGDTPAERPV</sequence>
<protein>
    <submittedName>
        <fullName evidence="1">Uncharacterized protein</fullName>
    </submittedName>
</protein>
<dbReference type="EMBL" id="BMPQ01000028">
    <property type="protein sequence ID" value="GGL01909.1"/>
    <property type="molecule type" value="Genomic_DNA"/>
</dbReference>
<gene>
    <name evidence="1" type="ORF">GCM10010094_73490</name>
</gene>
<reference evidence="1" key="1">
    <citation type="journal article" date="2014" name="Int. J. Syst. Evol. Microbiol.">
        <title>Complete genome sequence of Corynebacterium casei LMG S-19264T (=DSM 44701T), isolated from a smear-ripened cheese.</title>
        <authorList>
            <consortium name="US DOE Joint Genome Institute (JGI-PGF)"/>
            <person name="Walter F."/>
            <person name="Albersmeier A."/>
            <person name="Kalinowski J."/>
            <person name="Ruckert C."/>
        </authorList>
    </citation>
    <scope>NUCLEOTIDE SEQUENCE</scope>
    <source>
        <strain evidence="1">JCM 3035</strain>
    </source>
</reference>
<comment type="caution">
    <text evidence="1">The sequence shown here is derived from an EMBL/GenBank/DDBJ whole genome shotgun (WGS) entry which is preliminary data.</text>
</comment>
<dbReference type="AlphaFoldDB" id="A0A917RED9"/>
<organism evidence="1 2">
    <name type="scientific">Streptomyces flaveus</name>
    <dbReference type="NCBI Taxonomy" id="66370"/>
    <lineage>
        <taxon>Bacteria</taxon>
        <taxon>Bacillati</taxon>
        <taxon>Actinomycetota</taxon>
        <taxon>Actinomycetes</taxon>
        <taxon>Kitasatosporales</taxon>
        <taxon>Streptomycetaceae</taxon>
        <taxon>Streptomyces</taxon>
        <taxon>Streptomyces aurantiacus group</taxon>
    </lineage>
</organism>
<accession>A0A917RED9</accession>
<keyword evidence="2" id="KW-1185">Reference proteome</keyword>
<proteinExistence type="predicted"/>
<dbReference type="Proteomes" id="UP000637788">
    <property type="component" value="Unassembled WGS sequence"/>
</dbReference>
<reference evidence="1" key="2">
    <citation type="submission" date="2020-09" db="EMBL/GenBank/DDBJ databases">
        <authorList>
            <person name="Sun Q."/>
            <person name="Ohkuma M."/>
        </authorList>
    </citation>
    <scope>NUCLEOTIDE SEQUENCE</scope>
    <source>
        <strain evidence="1">JCM 3035</strain>
    </source>
</reference>
<name>A0A917RED9_9ACTN</name>